<evidence type="ECO:0000313" key="3">
    <source>
        <dbReference type="Proteomes" id="UP000015462"/>
    </source>
</evidence>
<dbReference type="RefSeq" id="WP_016390855.1">
    <property type="nucleotide sequence ID" value="NZ_FQZJ01000001.1"/>
</dbReference>
<dbReference type="PIRSF" id="PIRSF004649">
    <property type="entry name" value="MlaC"/>
    <property type="match status" value="1"/>
</dbReference>
<dbReference type="InterPro" id="IPR008869">
    <property type="entry name" value="MlaC/ttg2D"/>
</dbReference>
<dbReference type="Pfam" id="PF05494">
    <property type="entry name" value="MlaC"/>
    <property type="match status" value="1"/>
</dbReference>
<dbReference type="InterPro" id="IPR042245">
    <property type="entry name" value="Tgt2/MlaC_sf"/>
</dbReference>
<accession>A0AB33YZ24</accession>
<feature type="chain" id="PRO_5044346474" evidence="1">
    <location>
        <begin position="26"/>
        <end position="221"/>
    </location>
</feature>
<organism evidence="2 3">
    <name type="scientific">Cycloclasticus pugetii</name>
    <dbReference type="NCBI Taxonomy" id="34068"/>
    <lineage>
        <taxon>Bacteria</taxon>
        <taxon>Pseudomonadati</taxon>
        <taxon>Pseudomonadota</taxon>
        <taxon>Gammaproteobacteria</taxon>
        <taxon>Thiotrichales</taxon>
        <taxon>Piscirickettsiaceae</taxon>
        <taxon>Cycloclasticus</taxon>
    </lineage>
</organism>
<proteinExistence type="predicted"/>
<dbReference type="Proteomes" id="UP000015462">
    <property type="component" value="Unassembled WGS sequence"/>
</dbReference>
<keyword evidence="1" id="KW-0732">Signal</keyword>
<gene>
    <name evidence="2" type="ORF">L196_09909</name>
</gene>
<evidence type="ECO:0000256" key="1">
    <source>
        <dbReference type="SAM" id="SignalP"/>
    </source>
</evidence>
<dbReference type="AlphaFoldDB" id="A0AB33YZ24"/>
<dbReference type="Gene3D" id="3.10.450.710">
    <property type="entry name" value="Tgt2/MlaC"/>
    <property type="match status" value="1"/>
</dbReference>
<dbReference type="PANTHER" id="PTHR36573:SF1">
    <property type="entry name" value="INTERMEMBRANE PHOSPHOLIPID TRANSPORT SYSTEM BINDING PROTEIN MLAC"/>
    <property type="match status" value="1"/>
</dbReference>
<reference evidence="2 3" key="1">
    <citation type="journal article" date="2013" name="Genome Announc.">
        <title>Genome Sequence of the Pyrene- and Fluoranthene-Degrading Bacterium Cycloclasticus sp. Strain PY97M.</title>
        <authorList>
            <person name="Cui Z."/>
            <person name="Xu G."/>
            <person name="Li Q."/>
            <person name="Gao W."/>
            <person name="Zheng L."/>
        </authorList>
    </citation>
    <scope>NUCLEOTIDE SEQUENCE [LARGE SCALE GENOMIC DNA]</scope>
    <source>
        <strain evidence="2 3">PY97M</strain>
    </source>
</reference>
<keyword evidence="3" id="KW-1185">Reference proteome</keyword>
<sequence length="221" mass="25153">MNKLKGFLTVGLFAFALTISSFASAEDLNPPQQVIQETSDLLHDILQKDKSKLDDLDYVFQLVNEVLEPRVDLNKISRLVLGKHWRKASEEQKTSFQKEFKGLLVNTYATAFKEFDEWTIHFIPMTFDPTDTRLMVKTEIIQPSRPPVAVNYRMALNKAGEWKAYDVIIEGISMVTNYKASFSKTIKSAGGLDQVIQQLAEKNKLSETDSQLVREETSNKS</sequence>
<feature type="signal peptide" evidence="1">
    <location>
        <begin position="1"/>
        <end position="25"/>
    </location>
</feature>
<protein>
    <submittedName>
        <fullName evidence="2">Organic solvent resistance ABC transporter auxiliary protein</fullName>
    </submittedName>
</protein>
<comment type="caution">
    <text evidence="2">The sequence shown here is derived from an EMBL/GenBank/DDBJ whole genome shotgun (WGS) entry which is preliminary data.</text>
</comment>
<dbReference type="EMBL" id="ASHL01000010">
    <property type="protein sequence ID" value="EPD12426.1"/>
    <property type="molecule type" value="Genomic_DNA"/>
</dbReference>
<name>A0AB33YZ24_9GAMM</name>
<dbReference type="PANTHER" id="PTHR36573">
    <property type="entry name" value="INTERMEMBRANE PHOSPHOLIPID TRANSPORT SYSTEM BINDING PROTEIN MLAC"/>
    <property type="match status" value="1"/>
</dbReference>
<evidence type="ECO:0000313" key="2">
    <source>
        <dbReference type="EMBL" id="EPD12426.1"/>
    </source>
</evidence>